<comment type="subcellular location">
    <subcellularLocation>
        <location evidence="1">Endomembrane system</location>
    </subcellularLocation>
</comment>
<feature type="compositionally biased region" description="Gly residues" evidence="8">
    <location>
        <begin position="627"/>
        <end position="641"/>
    </location>
</feature>
<dbReference type="GO" id="GO:0051049">
    <property type="term" value="P:regulation of transport"/>
    <property type="evidence" value="ECO:0007669"/>
    <property type="project" value="UniProtKB-ARBA"/>
</dbReference>
<dbReference type="GO" id="GO:0005737">
    <property type="term" value="C:cytoplasm"/>
    <property type="evidence" value="ECO:0007669"/>
    <property type="project" value="TreeGrafter"/>
</dbReference>
<dbReference type="GO" id="GO:0016020">
    <property type="term" value="C:membrane"/>
    <property type="evidence" value="ECO:0007669"/>
    <property type="project" value="TreeGrafter"/>
</dbReference>
<dbReference type="FunFam" id="3.40.50.10330:FF:000005">
    <property type="entry name" value="Sphingosine kinase 2"/>
    <property type="match status" value="1"/>
</dbReference>
<dbReference type="EC" id="2.7.1.91" evidence="7"/>
<feature type="compositionally biased region" description="Pro residues" evidence="8">
    <location>
        <begin position="646"/>
        <end position="657"/>
    </location>
</feature>
<gene>
    <name evidence="10" type="ORF">J1605_016307</name>
</gene>
<comment type="caution">
    <text evidence="10">The sequence shown here is derived from an EMBL/GenBank/DDBJ whole genome shotgun (WGS) entry which is preliminary data.</text>
</comment>
<evidence type="ECO:0000256" key="3">
    <source>
        <dbReference type="ARBA" id="ARBA00022741"/>
    </source>
</evidence>
<evidence type="ECO:0000313" key="10">
    <source>
        <dbReference type="EMBL" id="KAJ8775457.1"/>
    </source>
</evidence>
<dbReference type="GO" id="GO:0006669">
    <property type="term" value="P:sphinganine-1-phosphate biosynthetic process"/>
    <property type="evidence" value="ECO:0007669"/>
    <property type="project" value="TreeGrafter"/>
</dbReference>
<dbReference type="PANTHER" id="PTHR12358:SF40">
    <property type="entry name" value="SPHINGOSINE KINASE 2"/>
    <property type="match status" value="1"/>
</dbReference>
<name>A0AB34G6I3_ESCRO</name>
<dbReference type="Pfam" id="PF00781">
    <property type="entry name" value="DAGK_cat"/>
    <property type="match status" value="1"/>
</dbReference>
<evidence type="ECO:0000256" key="8">
    <source>
        <dbReference type="SAM" id="MobiDB-lite"/>
    </source>
</evidence>
<dbReference type="AlphaFoldDB" id="A0AB34G6I3"/>
<feature type="compositionally biased region" description="Low complexity" evidence="8">
    <location>
        <begin position="693"/>
        <end position="702"/>
    </location>
</feature>
<dbReference type="GO" id="GO:0012505">
    <property type="term" value="C:endomembrane system"/>
    <property type="evidence" value="ECO:0007669"/>
    <property type="project" value="UniProtKB-SubCell"/>
</dbReference>
<organism evidence="10 11">
    <name type="scientific">Eschrichtius robustus</name>
    <name type="common">California gray whale</name>
    <name type="synonym">Eschrichtius gibbosus</name>
    <dbReference type="NCBI Taxonomy" id="9764"/>
    <lineage>
        <taxon>Eukaryota</taxon>
        <taxon>Metazoa</taxon>
        <taxon>Chordata</taxon>
        <taxon>Craniata</taxon>
        <taxon>Vertebrata</taxon>
        <taxon>Euteleostomi</taxon>
        <taxon>Mammalia</taxon>
        <taxon>Eutheria</taxon>
        <taxon>Laurasiatheria</taxon>
        <taxon>Artiodactyla</taxon>
        <taxon>Whippomorpha</taxon>
        <taxon>Cetacea</taxon>
        <taxon>Mysticeti</taxon>
        <taxon>Eschrichtiidae</taxon>
        <taxon>Eschrichtius</taxon>
    </lineage>
</organism>
<evidence type="ECO:0000256" key="1">
    <source>
        <dbReference type="ARBA" id="ARBA00004308"/>
    </source>
</evidence>
<keyword evidence="11" id="KW-1185">Reference proteome</keyword>
<reference evidence="10 11" key="1">
    <citation type="submission" date="2022-11" db="EMBL/GenBank/DDBJ databases">
        <title>Whole genome sequence of Eschrichtius robustus ER-17-0199.</title>
        <authorList>
            <person name="Bruniche-Olsen A."/>
            <person name="Black A.N."/>
            <person name="Fields C.J."/>
            <person name="Walden K."/>
            <person name="Dewoody J.A."/>
        </authorList>
    </citation>
    <scope>NUCLEOTIDE SEQUENCE [LARGE SCALE GENOMIC DNA]</scope>
    <source>
        <strain evidence="10">ER-17-0199</strain>
        <tissue evidence="10">Blubber</tissue>
    </source>
</reference>
<dbReference type="InterPro" id="IPR017438">
    <property type="entry name" value="ATP-NAD_kinase_N"/>
</dbReference>
<feature type="region of interest" description="Disordered" evidence="8">
    <location>
        <begin position="1"/>
        <end position="44"/>
    </location>
</feature>
<dbReference type="EMBL" id="JAIQCJ010002661">
    <property type="protein sequence ID" value="KAJ8775457.1"/>
    <property type="molecule type" value="Genomic_DNA"/>
</dbReference>
<dbReference type="SUPFAM" id="SSF111331">
    <property type="entry name" value="NAD kinase/diacylglycerol kinase-like"/>
    <property type="match status" value="1"/>
</dbReference>
<dbReference type="InterPro" id="IPR050187">
    <property type="entry name" value="Lipid_Phosphate_FormReg"/>
</dbReference>
<dbReference type="PROSITE" id="PS50146">
    <property type="entry name" value="DAGK"/>
    <property type="match status" value="1"/>
</dbReference>
<proteinExistence type="predicted"/>
<evidence type="ECO:0000256" key="5">
    <source>
        <dbReference type="ARBA" id="ARBA00022840"/>
    </source>
</evidence>
<accession>A0AB34G6I3</accession>
<keyword evidence="4" id="KW-0418">Kinase</keyword>
<evidence type="ECO:0000256" key="7">
    <source>
        <dbReference type="ARBA" id="ARBA00044037"/>
    </source>
</evidence>
<dbReference type="InterPro" id="IPR016064">
    <property type="entry name" value="NAD/diacylglycerol_kinase_sf"/>
</dbReference>
<dbReference type="GO" id="GO:0043065">
    <property type="term" value="P:positive regulation of apoptotic process"/>
    <property type="evidence" value="ECO:0007669"/>
    <property type="project" value="TreeGrafter"/>
</dbReference>
<evidence type="ECO:0000256" key="6">
    <source>
        <dbReference type="ARBA" id="ARBA00023136"/>
    </source>
</evidence>
<evidence type="ECO:0000259" key="9">
    <source>
        <dbReference type="PROSITE" id="PS50146"/>
    </source>
</evidence>
<dbReference type="Pfam" id="PF19279">
    <property type="entry name" value="YegS_C"/>
    <property type="match status" value="1"/>
</dbReference>
<keyword evidence="5" id="KW-0067">ATP-binding</keyword>
<keyword evidence="2" id="KW-0808">Transferase</keyword>
<evidence type="ECO:0000256" key="2">
    <source>
        <dbReference type="ARBA" id="ARBA00022679"/>
    </source>
</evidence>
<dbReference type="Gene3D" id="2.60.200.40">
    <property type="match status" value="1"/>
</dbReference>
<sequence length="834" mass="87762">MAADGQAPNAAKRAYHDGASSLARSGKREQNQNGRGKPSASGAYVTSHGRDAALYCSTRVSLCLPAEGDLGAREMSRGARRTCRAVTLWPDAEGLSVAPGGPRGPSIGGSHLPYLVLRFPAEGLQMHGHLEAEEQQDQSKDGRGPLALNKDGDRGAGPVSVKPPPLRVPCPCFPLPTMGVLDSDSYPPSSPQRPEQELTWSWGHRPSSALDRVKAMAPPPPPPLTASTPLLHGEFGSYPARGPRFALTLTPQALHIQRLRPKPEARPRGGLVLLAEVSGCCTLRSRSPSDSAAYFCIYTYPRGRRGGRRRAARTFRADGAATYEENRAEAQRWATALTCLLRGLPLPGDGEITPDLLPRPPRLLLLVNPFGGRGLAWQWCKNHVLPMISEAGLSFNLIQTERHNHARELVQGLSLSEWDGIVTVSGDGLLYEVLNGLLERPDWEEAVKTPVGILPCGSGNALAGAVNQHGGFEPALGIDLLLNCSLLLCRGGSHPLDLLSVTLASGSRCFSFLSVAWGFVSDVDIQSERFRALGSARFTLGTVLGLATLHTYRGRLSYLPATVEPASPAPAHGLPRAKSELTLAPGPAPPVAHSPLHRSVSDLPLPLPQPALTSPGSPEPPPILSLNGGGPELAGDWGGAGAAPLSPDPLLPSPPGSPKAAQLSPITEGASEMPASSGLPPPTPDARVAISAGGPPDHLLPPLGTPLPPGWVTMEGDFVLILAISPSHLGADLVAAPHARFDDGLVHLCWVRGGISRAALLRLFLAMERGSHFSLGCPQLGYAAARAFRLEPLTPRGVLTVDGEQVEYGPLQAQVHPGLGTLLTGPSGCPGREP</sequence>
<feature type="domain" description="DAGKc" evidence="9">
    <location>
        <begin position="358"/>
        <end position="505"/>
    </location>
</feature>
<feature type="region of interest" description="Disordered" evidence="8">
    <location>
        <begin position="579"/>
        <end position="702"/>
    </location>
</feature>
<protein>
    <recommendedName>
        <fullName evidence="7">sphingosine kinase</fullName>
        <ecNumber evidence="7">2.7.1.91</ecNumber>
    </recommendedName>
</protein>
<feature type="compositionally biased region" description="Basic and acidic residues" evidence="8">
    <location>
        <begin position="132"/>
        <end position="143"/>
    </location>
</feature>
<dbReference type="GO" id="GO:0005524">
    <property type="term" value="F:ATP binding"/>
    <property type="evidence" value="ECO:0007669"/>
    <property type="project" value="UniProtKB-KW"/>
</dbReference>
<dbReference type="GO" id="GO:0046512">
    <property type="term" value="P:sphingosine biosynthetic process"/>
    <property type="evidence" value="ECO:0007669"/>
    <property type="project" value="TreeGrafter"/>
</dbReference>
<dbReference type="GO" id="GO:0008481">
    <property type="term" value="F:sphingosine kinase activity"/>
    <property type="evidence" value="ECO:0007669"/>
    <property type="project" value="UniProtKB-EC"/>
</dbReference>
<keyword evidence="6" id="KW-0472">Membrane</keyword>
<dbReference type="Gene3D" id="3.40.50.10330">
    <property type="entry name" value="Probable inorganic polyphosphate/atp-NAD kinase, domain 1"/>
    <property type="match status" value="1"/>
</dbReference>
<evidence type="ECO:0000256" key="4">
    <source>
        <dbReference type="ARBA" id="ARBA00022777"/>
    </source>
</evidence>
<evidence type="ECO:0000313" key="11">
    <source>
        <dbReference type="Proteomes" id="UP001159641"/>
    </source>
</evidence>
<feature type="region of interest" description="Disordered" evidence="8">
    <location>
        <begin position="132"/>
        <end position="163"/>
    </location>
</feature>
<dbReference type="InterPro" id="IPR001206">
    <property type="entry name" value="Diacylglycerol_kinase_cat_dom"/>
</dbReference>
<dbReference type="PANTHER" id="PTHR12358">
    <property type="entry name" value="SPHINGOSINE KINASE"/>
    <property type="match status" value="1"/>
</dbReference>
<dbReference type="Proteomes" id="UP001159641">
    <property type="component" value="Unassembled WGS sequence"/>
</dbReference>
<dbReference type="SMART" id="SM00046">
    <property type="entry name" value="DAGKc"/>
    <property type="match status" value="1"/>
</dbReference>
<keyword evidence="3" id="KW-0547">Nucleotide-binding</keyword>
<dbReference type="InterPro" id="IPR045540">
    <property type="entry name" value="YegS/DAGK_C"/>
</dbReference>